<evidence type="ECO:0000313" key="3">
    <source>
        <dbReference type="Proteomes" id="UP000289555"/>
    </source>
</evidence>
<protein>
    <submittedName>
        <fullName evidence="2">Uncharacterized protein</fullName>
    </submittedName>
</protein>
<organism evidence="2 3">
    <name type="scientific">Vreelandella olivaria</name>
    <dbReference type="NCBI Taxonomy" id="390919"/>
    <lineage>
        <taxon>Bacteria</taxon>
        <taxon>Pseudomonadati</taxon>
        <taxon>Pseudomonadota</taxon>
        <taxon>Gammaproteobacteria</taxon>
        <taxon>Oceanospirillales</taxon>
        <taxon>Halomonadaceae</taxon>
        <taxon>Vreelandella</taxon>
    </lineage>
</organism>
<evidence type="ECO:0000256" key="1">
    <source>
        <dbReference type="SAM" id="Coils"/>
    </source>
</evidence>
<evidence type="ECO:0000313" key="2">
    <source>
        <dbReference type="EMBL" id="BBI52259.1"/>
    </source>
</evidence>
<sequence>MQSIHQETKKLEELEKNKRGIDEKLVDVVSRLSKRKESATNSVWEIKLAILVVIVS</sequence>
<proteinExistence type="predicted"/>
<dbReference type="EMBL" id="AP019416">
    <property type="protein sequence ID" value="BBI52259.1"/>
    <property type="molecule type" value="Genomic_DNA"/>
</dbReference>
<gene>
    <name evidence="2" type="ORF">HORIV_46800</name>
</gene>
<keyword evidence="3" id="KW-1185">Reference proteome</keyword>
<dbReference type="Proteomes" id="UP000289555">
    <property type="component" value="Chromosome"/>
</dbReference>
<accession>A0ABM7GNM7</accession>
<reference evidence="3" key="1">
    <citation type="journal article" date="2019" name="Microbiol. Resour. Announc.">
        <title>Complete Genome Sequence of Halomonas olivaria, a Moderately Halophilic Bacterium Isolated from Olive Processing Effluents, Obtained by Nanopore Sequencing.</title>
        <authorList>
            <person name="Nagata S."/>
            <person name="Ii K.M."/>
            <person name="Tsukimi T."/>
            <person name="Miura M.C."/>
            <person name="Galipon J."/>
            <person name="Arakawa K."/>
        </authorList>
    </citation>
    <scope>NUCLEOTIDE SEQUENCE [LARGE SCALE GENOMIC DNA]</scope>
    <source>
        <strain evidence="3">TYRC17</strain>
    </source>
</reference>
<keyword evidence="1" id="KW-0175">Coiled coil</keyword>
<name>A0ABM7GNM7_9GAMM</name>
<feature type="coiled-coil region" evidence="1">
    <location>
        <begin position="4"/>
        <end position="31"/>
    </location>
</feature>